<feature type="compositionally biased region" description="Polar residues" evidence="1">
    <location>
        <begin position="192"/>
        <end position="201"/>
    </location>
</feature>
<accession>A0A9J6H0S8</accession>
<name>A0A9J6H0S8_HAELO</name>
<dbReference type="Proteomes" id="UP000821853">
    <property type="component" value="Chromosome 9"/>
</dbReference>
<dbReference type="VEuPathDB" id="VectorBase:HLOH_042611"/>
<evidence type="ECO:0000256" key="1">
    <source>
        <dbReference type="SAM" id="MobiDB-lite"/>
    </source>
</evidence>
<protein>
    <submittedName>
        <fullName evidence="2">Uncharacterized protein</fullName>
    </submittedName>
</protein>
<reference evidence="2 3" key="1">
    <citation type="journal article" date="2020" name="Cell">
        <title>Large-Scale Comparative Analyses of Tick Genomes Elucidate Their Genetic Diversity and Vector Capacities.</title>
        <authorList>
            <consortium name="Tick Genome and Microbiome Consortium (TIGMIC)"/>
            <person name="Jia N."/>
            <person name="Wang J."/>
            <person name="Shi W."/>
            <person name="Du L."/>
            <person name="Sun Y."/>
            <person name="Zhan W."/>
            <person name="Jiang J.F."/>
            <person name="Wang Q."/>
            <person name="Zhang B."/>
            <person name="Ji P."/>
            <person name="Bell-Sakyi L."/>
            <person name="Cui X.M."/>
            <person name="Yuan T.T."/>
            <person name="Jiang B.G."/>
            <person name="Yang W.F."/>
            <person name="Lam T.T."/>
            <person name="Chang Q.C."/>
            <person name="Ding S.J."/>
            <person name="Wang X.J."/>
            <person name="Zhu J.G."/>
            <person name="Ruan X.D."/>
            <person name="Zhao L."/>
            <person name="Wei J.T."/>
            <person name="Ye R.Z."/>
            <person name="Que T.C."/>
            <person name="Du C.H."/>
            <person name="Zhou Y.H."/>
            <person name="Cheng J.X."/>
            <person name="Dai P.F."/>
            <person name="Guo W.B."/>
            <person name="Han X.H."/>
            <person name="Huang E.J."/>
            <person name="Li L.F."/>
            <person name="Wei W."/>
            <person name="Gao Y.C."/>
            <person name="Liu J.Z."/>
            <person name="Shao H.Z."/>
            <person name="Wang X."/>
            <person name="Wang C.C."/>
            <person name="Yang T.C."/>
            <person name="Huo Q.B."/>
            <person name="Li W."/>
            <person name="Chen H.Y."/>
            <person name="Chen S.E."/>
            <person name="Zhou L.G."/>
            <person name="Ni X.B."/>
            <person name="Tian J.H."/>
            <person name="Sheng Y."/>
            <person name="Liu T."/>
            <person name="Pan Y.S."/>
            <person name="Xia L.Y."/>
            <person name="Li J."/>
            <person name="Zhao F."/>
            <person name="Cao W.C."/>
        </authorList>
    </citation>
    <scope>NUCLEOTIDE SEQUENCE [LARGE SCALE GENOMIC DNA]</scope>
    <source>
        <strain evidence="2">HaeL-2018</strain>
    </source>
</reference>
<comment type="caution">
    <text evidence="2">The sequence shown here is derived from an EMBL/GenBank/DDBJ whole genome shotgun (WGS) entry which is preliminary data.</text>
</comment>
<proteinExistence type="predicted"/>
<feature type="region of interest" description="Disordered" evidence="1">
    <location>
        <begin position="136"/>
        <end position="201"/>
    </location>
</feature>
<dbReference type="AlphaFoldDB" id="A0A9J6H0S8"/>
<sequence>MFLSSDLNKACCLFLKTTISAFEALDCKLKLLKYTCCDRWFGLLVELLSRHAALQGLVMPQMQLPMGVPPPPNHMLMVPPNSSQTLLGPSALGLLPPHLGLPGAALGLPLHPPMSIPVTSQAPVMPVVTMAGSAATSAGQPAPTVPAPAAEGQGTDVVPMAIDGDATPTDEDGTSEASRMGLVPPPRYQRSECGQPQGIRQ</sequence>
<dbReference type="EMBL" id="JABSTR010000011">
    <property type="protein sequence ID" value="KAH9380923.1"/>
    <property type="molecule type" value="Genomic_DNA"/>
</dbReference>
<evidence type="ECO:0000313" key="2">
    <source>
        <dbReference type="EMBL" id="KAH9380923.1"/>
    </source>
</evidence>
<gene>
    <name evidence="2" type="ORF">HPB48_008416</name>
</gene>
<evidence type="ECO:0000313" key="3">
    <source>
        <dbReference type="Proteomes" id="UP000821853"/>
    </source>
</evidence>
<organism evidence="2 3">
    <name type="scientific">Haemaphysalis longicornis</name>
    <name type="common">Bush tick</name>
    <dbReference type="NCBI Taxonomy" id="44386"/>
    <lineage>
        <taxon>Eukaryota</taxon>
        <taxon>Metazoa</taxon>
        <taxon>Ecdysozoa</taxon>
        <taxon>Arthropoda</taxon>
        <taxon>Chelicerata</taxon>
        <taxon>Arachnida</taxon>
        <taxon>Acari</taxon>
        <taxon>Parasitiformes</taxon>
        <taxon>Ixodida</taxon>
        <taxon>Ixodoidea</taxon>
        <taxon>Ixodidae</taxon>
        <taxon>Haemaphysalinae</taxon>
        <taxon>Haemaphysalis</taxon>
    </lineage>
</organism>
<keyword evidence="3" id="KW-1185">Reference proteome</keyword>